<dbReference type="AlphaFoldDB" id="A0A3N0GT89"/>
<protein>
    <submittedName>
        <fullName evidence="1">DUF2785 domain-containing protein</fullName>
    </submittedName>
</protein>
<gene>
    <name evidence="1" type="ORF">EFL26_08605</name>
</gene>
<evidence type="ECO:0000313" key="2">
    <source>
        <dbReference type="Proteomes" id="UP000279994"/>
    </source>
</evidence>
<accession>A0A3N0GT89</accession>
<comment type="caution">
    <text evidence="1">The sequence shown here is derived from an EMBL/GenBank/DDBJ whole genome shotgun (WGS) entry which is preliminary data.</text>
</comment>
<dbReference type="InterPro" id="IPR021247">
    <property type="entry name" value="DUF2785"/>
</dbReference>
<dbReference type="Proteomes" id="UP000279994">
    <property type="component" value="Unassembled WGS sequence"/>
</dbReference>
<name>A0A3N0GT89_9ACTN</name>
<evidence type="ECO:0000313" key="1">
    <source>
        <dbReference type="EMBL" id="RNM15320.1"/>
    </source>
</evidence>
<reference evidence="1 2" key="1">
    <citation type="submission" date="2018-11" db="EMBL/GenBank/DDBJ databases">
        <authorList>
            <person name="Li F."/>
        </authorList>
    </citation>
    <scope>NUCLEOTIDE SEQUENCE [LARGE SCALE GENOMIC DNA]</scope>
    <source>
        <strain evidence="1 2">Gsoil 818</strain>
    </source>
</reference>
<dbReference type="OrthoDB" id="7619731at2"/>
<dbReference type="Pfam" id="PF10978">
    <property type="entry name" value="DUF2785"/>
    <property type="match status" value="1"/>
</dbReference>
<keyword evidence="2" id="KW-1185">Reference proteome</keyword>
<dbReference type="EMBL" id="RJSF01000030">
    <property type="protein sequence ID" value="RNM15320.1"/>
    <property type="molecule type" value="Genomic_DNA"/>
</dbReference>
<proteinExistence type="predicted"/>
<sequence length="286" mass="31285">MPSGFWEQVVADGLKVPQDRPLVEMTEDLTRMLGDPDPEVRDGIAFPTMATWIDEGVYDDLLVGLGDGMCHGLDIGLGEVESDTVFRRSFSALILTECIDRTTRAALGGPNVVLRWGDRIMSWYSRERDLRGFVPGKGWAHAVAHGADALGALARSPVMGRLELTVILDVIADRLLTPTEAFFVCGEGDRLAYATMHLLRRDVLGIDVLEPWIARLAAGAVGRGSINRNPYMVSGNVQGYLRSLHLQLSLNTVASGHPAVRSDLLLVLADKLRATNPAYFRTPVNH</sequence>
<dbReference type="RefSeq" id="WP_123222559.1">
    <property type="nucleotide sequence ID" value="NZ_RJSF01000030.1"/>
</dbReference>
<organism evidence="1 2">
    <name type="scientific">Nocardioides pocheonensis</name>
    <dbReference type="NCBI Taxonomy" id="661485"/>
    <lineage>
        <taxon>Bacteria</taxon>
        <taxon>Bacillati</taxon>
        <taxon>Actinomycetota</taxon>
        <taxon>Actinomycetes</taxon>
        <taxon>Propionibacteriales</taxon>
        <taxon>Nocardioidaceae</taxon>
        <taxon>Nocardioides</taxon>
    </lineage>
</organism>